<feature type="domain" description="CBS" evidence="2">
    <location>
        <begin position="94"/>
        <end position="150"/>
    </location>
</feature>
<dbReference type="Gene3D" id="3.10.580.10">
    <property type="entry name" value="CBS-domain"/>
    <property type="match status" value="1"/>
</dbReference>
<accession>A0ABU1IHS0</accession>
<protein>
    <submittedName>
        <fullName evidence="3">CBS domain-containing protein</fullName>
    </submittedName>
</protein>
<evidence type="ECO:0000313" key="4">
    <source>
        <dbReference type="Proteomes" id="UP001185012"/>
    </source>
</evidence>
<organism evidence="3 4">
    <name type="scientific">Desmospora profundinema</name>
    <dbReference type="NCBI Taxonomy" id="1571184"/>
    <lineage>
        <taxon>Bacteria</taxon>
        <taxon>Bacillati</taxon>
        <taxon>Bacillota</taxon>
        <taxon>Bacilli</taxon>
        <taxon>Bacillales</taxon>
        <taxon>Thermoactinomycetaceae</taxon>
        <taxon>Desmospora</taxon>
    </lineage>
</organism>
<dbReference type="Proteomes" id="UP001185012">
    <property type="component" value="Unassembled WGS sequence"/>
</dbReference>
<reference evidence="3 4" key="1">
    <citation type="submission" date="2023-07" db="EMBL/GenBank/DDBJ databases">
        <title>Genomic Encyclopedia of Type Strains, Phase IV (KMG-IV): sequencing the most valuable type-strain genomes for metagenomic binning, comparative biology and taxonomic classification.</title>
        <authorList>
            <person name="Goeker M."/>
        </authorList>
    </citation>
    <scope>NUCLEOTIDE SEQUENCE [LARGE SCALE GENOMIC DNA]</scope>
    <source>
        <strain evidence="3 4">DSM 45903</strain>
    </source>
</reference>
<name>A0ABU1IHS0_9BACL</name>
<dbReference type="SUPFAM" id="SSF54631">
    <property type="entry name" value="CBS-domain pair"/>
    <property type="match status" value="1"/>
</dbReference>
<proteinExistence type="predicted"/>
<dbReference type="InterPro" id="IPR000644">
    <property type="entry name" value="CBS_dom"/>
</dbReference>
<evidence type="ECO:0000256" key="1">
    <source>
        <dbReference type="PROSITE-ProRule" id="PRU00703"/>
    </source>
</evidence>
<evidence type="ECO:0000313" key="3">
    <source>
        <dbReference type="EMBL" id="MDR6224092.1"/>
    </source>
</evidence>
<sequence>MKVKAVYQTVTKQANILPITTPFHKIQEVFEELHPIHRSIYVVNEQNQLQGCITIWRFLKLVAIKTANADQVNLSPSLRELSECNPQKLTAGMMMHNTPSVTLEDSLEVGLQYMIINRLEELPVVDRQGVVIGDLNVFEIMRHISDQTTGRI</sequence>
<keyword evidence="4" id="KW-1185">Reference proteome</keyword>
<comment type="caution">
    <text evidence="3">The sequence shown here is derived from an EMBL/GenBank/DDBJ whole genome shotgun (WGS) entry which is preliminary data.</text>
</comment>
<dbReference type="PROSITE" id="PS51371">
    <property type="entry name" value="CBS"/>
    <property type="match status" value="1"/>
</dbReference>
<dbReference type="RefSeq" id="WP_309860881.1">
    <property type="nucleotide sequence ID" value="NZ_JAVDQG010000001.1"/>
</dbReference>
<dbReference type="EMBL" id="JAVDQG010000001">
    <property type="protein sequence ID" value="MDR6224092.1"/>
    <property type="molecule type" value="Genomic_DNA"/>
</dbReference>
<dbReference type="Pfam" id="PF00571">
    <property type="entry name" value="CBS"/>
    <property type="match status" value="2"/>
</dbReference>
<gene>
    <name evidence="3" type="ORF">JOE21_000080</name>
</gene>
<dbReference type="InterPro" id="IPR046342">
    <property type="entry name" value="CBS_dom_sf"/>
</dbReference>
<keyword evidence="1" id="KW-0129">CBS domain</keyword>
<evidence type="ECO:0000259" key="2">
    <source>
        <dbReference type="PROSITE" id="PS51371"/>
    </source>
</evidence>